<protein>
    <submittedName>
        <fullName evidence="1">Uncharacterized protein</fullName>
    </submittedName>
</protein>
<name>A0A6A6AFP7_9PLEO</name>
<evidence type="ECO:0000313" key="1">
    <source>
        <dbReference type="EMBL" id="KAF2130729.1"/>
    </source>
</evidence>
<dbReference type="RefSeq" id="XP_033525116.1">
    <property type="nucleotide sequence ID" value="XM_033670289.1"/>
</dbReference>
<reference evidence="1" key="1">
    <citation type="journal article" date="2020" name="Stud. Mycol.">
        <title>101 Dothideomycetes genomes: a test case for predicting lifestyles and emergence of pathogens.</title>
        <authorList>
            <person name="Haridas S."/>
            <person name="Albert R."/>
            <person name="Binder M."/>
            <person name="Bloem J."/>
            <person name="Labutti K."/>
            <person name="Salamov A."/>
            <person name="Andreopoulos B."/>
            <person name="Baker S."/>
            <person name="Barry K."/>
            <person name="Bills G."/>
            <person name="Bluhm B."/>
            <person name="Cannon C."/>
            <person name="Castanera R."/>
            <person name="Culley D."/>
            <person name="Daum C."/>
            <person name="Ezra D."/>
            <person name="Gonzalez J."/>
            <person name="Henrissat B."/>
            <person name="Kuo A."/>
            <person name="Liang C."/>
            <person name="Lipzen A."/>
            <person name="Lutzoni F."/>
            <person name="Magnuson J."/>
            <person name="Mondo S."/>
            <person name="Nolan M."/>
            <person name="Ohm R."/>
            <person name="Pangilinan J."/>
            <person name="Park H.-J."/>
            <person name="Ramirez L."/>
            <person name="Alfaro M."/>
            <person name="Sun H."/>
            <person name="Tritt A."/>
            <person name="Yoshinaga Y."/>
            <person name="Zwiers L.-H."/>
            <person name="Turgeon B."/>
            <person name="Goodwin S."/>
            <person name="Spatafora J."/>
            <person name="Crous P."/>
            <person name="Grigoriev I."/>
        </authorList>
    </citation>
    <scope>NUCLEOTIDE SEQUENCE</scope>
    <source>
        <strain evidence="1">CBS 119687</strain>
    </source>
</reference>
<dbReference type="AlphaFoldDB" id="A0A6A6AFP7"/>
<accession>A0A6A6AFP7</accession>
<gene>
    <name evidence="1" type="ORF">P153DRAFT_383954</name>
</gene>
<sequence length="217" mass="24854">MTFASSPSRMSQIGVLQKEGSTRSMQSNVLRSPDSSGLNLLLPNYIASWLHGAGDTNFLPVGSWLHVINVRARHGLFGDFEVAWGESSGDTMMLATVATSDRRKALSGVALRHRFCRSPRRLHRRYICKITAFSHHDQHTFHICNDCCDYPFLARIRIQLSVVPYRVGFSYESRMVPYSYYRQTPMPGCRLNLPEIPTDRLVQDWAWAEVLYDDIFH</sequence>
<dbReference type="GeneID" id="54410721"/>
<keyword evidence="2" id="KW-1185">Reference proteome</keyword>
<organism evidence="1 2">
    <name type="scientific">Dothidotthia symphoricarpi CBS 119687</name>
    <dbReference type="NCBI Taxonomy" id="1392245"/>
    <lineage>
        <taxon>Eukaryota</taxon>
        <taxon>Fungi</taxon>
        <taxon>Dikarya</taxon>
        <taxon>Ascomycota</taxon>
        <taxon>Pezizomycotina</taxon>
        <taxon>Dothideomycetes</taxon>
        <taxon>Pleosporomycetidae</taxon>
        <taxon>Pleosporales</taxon>
        <taxon>Dothidotthiaceae</taxon>
        <taxon>Dothidotthia</taxon>
    </lineage>
</organism>
<evidence type="ECO:0000313" key="2">
    <source>
        <dbReference type="Proteomes" id="UP000799771"/>
    </source>
</evidence>
<proteinExistence type="predicted"/>
<dbReference type="Proteomes" id="UP000799771">
    <property type="component" value="Unassembled WGS sequence"/>
</dbReference>
<dbReference type="EMBL" id="ML977503">
    <property type="protein sequence ID" value="KAF2130729.1"/>
    <property type="molecule type" value="Genomic_DNA"/>
</dbReference>